<feature type="non-terminal residue" evidence="2">
    <location>
        <position position="1"/>
    </location>
</feature>
<evidence type="ECO:0000313" key="3">
    <source>
        <dbReference type="Proteomes" id="UP001055439"/>
    </source>
</evidence>
<evidence type="ECO:0000256" key="1">
    <source>
        <dbReference type="SAM" id="Phobius"/>
    </source>
</evidence>
<feature type="transmembrane region" description="Helical" evidence="1">
    <location>
        <begin position="69"/>
        <end position="91"/>
    </location>
</feature>
<dbReference type="Proteomes" id="UP001055439">
    <property type="component" value="Chromosome 8"/>
</dbReference>
<sequence length="117" mass="12696">RQPKHTEIINPALPFVPPAPKSGTTYPGKTKASTPSRFVTFSLFLFFPLSLQSLESELAVLGFDSEGGILVLAVVGALLLRLLLCCIASLAQPQELQTHRHLPVANLEWCFSSSSSF</sequence>
<organism evidence="2 3">
    <name type="scientific">Musa troglodytarum</name>
    <name type="common">fe'i banana</name>
    <dbReference type="NCBI Taxonomy" id="320322"/>
    <lineage>
        <taxon>Eukaryota</taxon>
        <taxon>Viridiplantae</taxon>
        <taxon>Streptophyta</taxon>
        <taxon>Embryophyta</taxon>
        <taxon>Tracheophyta</taxon>
        <taxon>Spermatophyta</taxon>
        <taxon>Magnoliopsida</taxon>
        <taxon>Liliopsida</taxon>
        <taxon>Zingiberales</taxon>
        <taxon>Musaceae</taxon>
        <taxon>Musa</taxon>
    </lineage>
</organism>
<proteinExistence type="predicted"/>
<dbReference type="AlphaFoldDB" id="A0A9E7I1Z6"/>
<feature type="transmembrane region" description="Helical" evidence="1">
    <location>
        <begin position="38"/>
        <end position="54"/>
    </location>
</feature>
<reference evidence="2" key="1">
    <citation type="submission" date="2022-05" db="EMBL/GenBank/DDBJ databases">
        <title>The Musa troglodytarum L. genome provides insights into the mechanism of non-climacteric behaviour and enrichment of carotenoids.</title>
        <authorList>
            <person name="Wang J."/>
        </authorList>
    </citation>
    <scope>NUCLEOTIDE SEQUENCE</scope>
    <source>
        <tissue evidence="2">Leaf</tissue>
    </source>
</reference>
<gene>
    <name evidence="2" type="ORF">MUK42_15689</name>
</gene>
<protein>
    <submittedName>
        <fullName evidence="2">Uncharacterized protein</fullName>
    </submittedName>
</protein>
<keyword evidence="1" id="KW-1133">Transmembrane helix</keyword>
<name>A0A9E7I1Z6_9LILI</name>
<keyword evidence="1" id="KW-0812">Transmembrane</keyword>
<evidence type="ECO:0000313" key="2">
    <source>
        <dbReference type="EMBL" id="URE40047.1"/>
    </source>
</evidence>
<keyword evidence="3" id="KW-1185">Reference proteome</keyword>
<keyword evidence="1" id="KW-0472">Membrane</keyword>
<dbReference type="EMBL" id="CP097510">
    <property type="protein sequence ID" value="URE40047.1"/>
    <property type="molecule type" value="Genomic_DNA"/>
</dbReference>
<accession>A0A9E7I1Z6</accession>